<name>A0ABU9YNH7_9PROT</name>
<proteinExistence type="predicted"/>
<keyword evidence="2" id="KW-1185">Reference proteome</keyword>
<dbReference type="RefSeq" id="WP_345931823.1">
    <property type="nucleotide sequence ID" value="NZ_JBBKTV010000002.1"/>
</dbReference>
<dbReference type="InterPro" id="IPR048274">
    <property type="entry name" value="MC_hydratase"/>
</dbReference>
<sequence>MNMIRKERGLLYEDFEIGQVFDHHWGRTFNASDASTFGNMFLQMNPIFFNRPYAEALGYDDILIPPMFVFATVLGLSVEDLSEAGGPFLGVDDVAFGLPVYAGDTVYARSTVLSQRLTESRPGWGITEWHTIGTTQRGDEVVDFKRRNLSKCRAK</sequence>
<evidence type="ECO:0000313" key="1">
    <source>
        <dbReference type="EMBL" id="MEN2990363.1"/>
    </source>
</evidence>
<accession>A0ABU9YNH7</accession>
<comment type="caution">
    <text evidence="1">The sequence shown here is derived from an EMBL/GenBank/DDBJ whole genome shotgun (WGS) entry which is preliminary data.</text>
</comment>
<dbReference type="InterPro" id="IPR052342">
    <property type="entry name" value="MCH/BMMD"/>
</dbReference>
<protein>
    <submittedName>
        <fullName evidence="1">MaoC family dehydratase</fullName>
    </submittedName>
</protein>
<dbReference type="Pfam" id="PF19315">
    <property type="entry name" value="MC_hydratase"/>
    <property type="match status" value="1"/>
</dbReference>
<dbReference type="EMBL" id="JBBKTW010000007">
    <property type="protein sequence ID" value="MEN2990363.1"/>
    <property type="molecule type" value="Genomic_DNA"/>
</dbReference>
<dbReference type="Proteomes" id="UP001413721">
    <property type="component" value="Unassembled WGS sequence"/>
</dbReference>
<dbReference type="PANTHER" id="PTHR43664:SF1">
    <property type="entry name" value="BETA-METHYLMALYL-COA DEHYDRATASE"/>
    <property type="match status" value="1"/>
</dbReference>
<dbReference type="Gene3D" id="3.10.129.10">
    <property type="entry name" value="Hotdog Thioesterase"/>
    <property type="match status" value="1"/>
</dbReference>
<gene>
    <name evidence="1" type="ORF">WG926_18770</name>
</gene>
<dbReference type="CDD" id="cd03451">
    <property type="entry name" value="FkbR2"/>
    <property type="match status" value="1"/>
</dbReference>
<dbReference type="PANTHER" id="PTHR43664">
    <property type="entry name" value="MONOAMINE OXIDASE-RELATED"/>
    <property type="match status" value="1"/>
</dbReference>
<dbReference type="SUPFAM" id="SSF54637">
    <property type="entry name" value="Thioesterase/thiol ester dehydrase-isomerase"/>
    <property type="match status" value="1"/>
</dbReference>
<evidence type="ECO:0000313" key="2">
    <source>
        <dbReference type="Proteomes" id="UP001413721"/>
    </source>
</evidence>
<reference evidence="1 2" key="1">
    <citation type="submission" date="2024-03" db="EMBL/GenBank/DDBJ databases">
        <title>High-quality draft genome sequencing of Tistrella sp. BH-R2-4.</title>
        <authorList>
            <person name="Dong C."/>
        </authorList>
    </citation>
    <scope>NUCLEOTIDE SEQUENCE [LARGE SCALE GENOMIC DNA]</scope>
    <source>
        <strain evidence="1 2">BH-R2-4</strain>
    </source>
</reference>
<dbReference type="InterPro" id="IPR029069">
    <property type="entry name" value="HotDog_dom_sf"/>
</dbReference>
<organism evidence="1 2">
    <name type="scientific">Tistrella arctica</name>
    <dbReference type="NCBI Taxonomy" id="3133430"/>
    <lineage>
        <taxon>Bacteria</taxon>
        <taxon>Pseudomonadati</taxon>
        <taxon>Pseudomonadota</taxon>
        <taxon>Alphaproteobacteria</taxon>
        <taxon>Geminicoccales</taxon>
        <taxon>Geminicoccaceae</taxon>
        <taxon>Tistrella</taxon>
    </lineage>
</organism>